<keyword evidence="1" id="KW-1133">Transmembrane helix</keyword>
<dbReference type="EMBL" id="JAODUP010000981">
    <property type="protein sequence ID" value="KAK2142241.1"/>
    <property type="molecule type" value="Genomic_DNA"/>
</dbReference>
<gene>
    <name evidence="2" type="ORF">LSH36_981g00050</name>
</gene>
<organism evidence="2 3">
    <name type="scientific">Paralvinella palmiformis</name>
    <dbReference type="NCBI Taxonomy" id="53620"/>
    <lineage>
        <taxon>Eukaryota</taxon>
        <taxon>Metazoa</taxon>
        <taxon>Spiralia</taxon>
        <taxon>Lophotrochozoa</taxon>
        <taxon>Annelida</taxon>
        <taxon>Polychaeta</taxon>
        <taxon>Sedentaria</taxon>
        <taxon>Canalipalpata</taxon>
        <taxon>Terebellida</taxon>
        <taxon>Terebelliformia</taxon>
        <taxon>Alvinellidae</taxon>
        <taxon>Paralvinella</taxon>
    </lineage>
</organism>
<dbReference type="SUPFAM" id="SSF81901">
    <property type="entry name" value="HCP-like"/>
    <property type="match status" value="1"/>
</dbReference>
<evidence type="ECO:0000313" key="3">
    <source>
        <dbReference type="Proteomes" id="UP001208570"/>
    </source>
</evidence>
<sequence>MAVDKGERTPILEEEGRLRQRNVPAWPKSRPESEIAKFPIEWNPELPYGGRVYLPRRKKPDPWWVIVIEVTVIFLTALFAYYAYYHFDHLHFHVAKGYAHLGYAAAQHQVGQKYLRGIGVEKDEHVAMEWFKKAADQGHPHASYNLAVGHLKKIRTDLVKKGEVHHLIQHAAKNGVKKANRVLHEVCTNGQCD</sequence>
<dbReference type="InterPro" id="IPR052748">
    <property type="entry name" value="ISR_Activator"/>
</dbReference>
<dbReference type="Gene3D" id="1.25.40.10">
    <property type="entry name" value="Tetratricopeptide repeat domain"/>
    <property type="match status" value="1"/>
</dbReference>
<keyword evidence="1" id="KW-0812">Transmembrane</keyword>
<proteinExistence type="predicted"/>
<evidence type="ECO:0000313" key="2">
    <source>
        <dbReference type="EMBL" id="KAK2142241.1"/>
    </source>
</evidence>
<protein>
    <submittedName>
        <fullName evidence="2">Uncharacterized protein</fullName>
    </submittedName>
</protein>
<dbReference type="Proteomes" id="UP001208570">
    <property type="component" value="Unassembled WGS sequence"/>
</dbReference>
<dbReference type="PANTHER" id="PTHR45011:SF1">
    <property type="entry name" value="DAP3-BINDING CELL DEATH ENHANCER 1"/>
    <property type="match status" value="1"/>
</dbReference>
<keyword evidence="3" id="KW-1185">Reference proteome</keyword>
<name>A0AAD9MSI4_9ANNE</name>
<dbReference type="InterPro" id="IPR011990">
    <property type="entry name" value="TPR-like_helical_dom_sf"/>
</dbReference>
<accession>A0AAD9MSI4</accession>
<keyword evidence="1" id="KW-0472">Membrane</keyword>
<dbReference type="InterPro" id="IPR006597">
    <property type="entry name" value="Sel1-like"/>
</dbReference>
<dbReference type="Pfam" id="PF08238">
    <property type="entry name" value="Sel1"/>
    <property type="match status" value="1"/>
</dbReference>
<comment type="caution">
    <text evidence="2">The sequence shown here is derived from an EMBL/GenBank/DDBJ whole genome shotgun (WGS) entry which is preliminary data.</text>
</comment>
<evidence type="ECO:0000256" key="1">
    <source>
        <dbReference type="SAM" id="Phobius"/>
    </source>
</evidence>
<dbReference type="SMART" id="SM00671">
    <property type="entry name" value="SEL1"/>
    <property type="match status" value="1"/>
</dbReference>
<dbReference type="PANTHER" id="PTHR45011">
    <property type="entry name" value="DAP3-BINDING CELL DEATH ENHANCER 1"/>
    <property type="match status" value="1"/>
</dbReference>
<feature type="transmembrane region" description="Helical" evidence="1">
    <location>
        <begin position="63"/>
        <end position="84"/>
    </location>
</feature>
<reference evidence="2" key="1">
    <citation type="journal article" date="2023" name="Mol. Biol. Evol.">
        <title>Third-Generation Sequencing Reveals the Adaptive Role of the Epigenome in Three Deep-Sea Polychaetes.</title>
        <authorList>
            <person name="Perez M."/>
            <person name="Aroh O."/>
            <person name="Sun Y."/>
            <person name="Lan Y."/>
            <person name="Juniper S.K."/>
            <person name="Young C.R."/>
            <person name="Angers B."/>
            <person name="Qian P.Y."/>
        </authorList>
    </citation>
    <scope>NUCLEOTIDE SEQUENCE</scope>
    <source>
        <strain evidence="2">P08H-3</strain>
    </source>
</reference>
<dbReference type="AlphaFoldDB" id="A0AAD9MSI4"/>